<gene>
    <name evidence="8" type="primary">BPIFA2</name>
</gene>
<dbReference type="GeneID" id="114047113"/>
<evidence type="ECO:0000256" key="5">
    <source>
        <dbReference type="ARBA" id="ARBA00023157"/>
    </source>
</evidence>
<dbReference type="RefSeq" id="XP_027723655.1">
    <property type="nucleotide sequence ID" value="XM_027867854.1"/>
</dbReference>
<evidence type="ECO:0000256" key="4">
    <source>
        <dbReference type="ARBA" id="ARBA00022729"/>
    </source>
</evidence>
<dbReference type="Gene3D" id="3.15.10.10">
    <property type="entry name" value="Bactericidal permeability-increasing protein, domain 1"/>
    <property type="match status" value="1"/>
</dbReference>
<dbReference type="InterPro" id="IPR052507">
    <property type="entry name" value="BPI_fold-antibacterial"/>
</dbReference>
<feature type="signal peptide" evidence="6">
    <location>
        <begin position="1"/>
        <end position="20"/>
    </location>
</feature>
<dbReference type="InterPro" id="IPR017943">
    <property type="entry name" value="Bactericidal_perm-incr_a/b_dom"/>
</dbReference>
<keyword evidence="9" id="KW-1185">Reference proteome</keyword>
<evidence type="ECO:0000256" key="3">
    <source>
        <dbReference type="ARBA" id="ARBA00022525"/>
    </source>
</evidence>
<dbReference type="STRING" id="29139.ENSVURP00010018021"/>
<sequence length="249" mass="26825">MLSLWRLTLLCGLFIGPSCCQLDSLSPLLGDLKSVLNKETQLVTDKLPVIDQELTDELEKLKLSPIGKILEPFLENVGNSIGTTVNTVVSKLEKILGLKVQDLTLLKTTVELGSDGKSINLKIPVSATVALKINPFLSDIKLKVGLDILVHFSLGTDAKTGISVVLFGECSSDSATVSLSLLDGFSGLQKFLLRGLDDLLEKLVPVTLEKQICPLIKSRVQLLDVSVVQNLINQLPTATSVDVPLNSLL</sequence>
<reference evidence="8" key="3">
    <citation type="submission" date="2025-09" db="UniProtKB">
        <authorList>
            <consortium name="Ensembl"/>
        </authorList>
    </citation>
    <scope>IDENTIFICATION</scope>
</reference>
<keyword evidence="4 6" id="KW-0732">Signal</keyword>
<dbReference type="GeneTree" id="ENSGT01100000263546"/>
<evidence type="ECO:0000256" key="2">
    <source>
        <dbReference type="ARBA" id="ARBA00009020"/>
    </source>
</evidence>
<evidence type="ECO:0000259" key="7">
    <source>
        <dbReference type="Pfam" id="PF01273"/>
    </source>
</evidence>
<dbReference type="InterPro" id="IPR017942">
    <property type="entry name" value="Lipid-bd_serum_glycop_N"/>
</dbReference>
<evidence type="ECO:0000313" key="8">
    <source>
        <dbReference type="Ensembl" id="ENSVURP00010018021.1"/>
    </source>
</evidence>
<organism evidence="8 9">
    <name type="scientific">Vombatus ursinus</name>
    <name type="common">Common wombat</name>
    <dbReference type="NCBI Taxonomy" id="29139"/>
    <lineage>
        <taxon>Eukaryota</taxon>
        <taxon>Metazoa</taxon>
        <taxon>Chordata</taxon>
        <taxon>Craniata</taxon>
        <taxon>Vertebrata</taxon>
        <taxon>Euteleostomi</taxon>
        <taxon>Mammalia</taxon>
        <taxon>Metatheria</taxon>
        <taxon>Diprotodontia</taxon>
        <taxon>Vombatidae</taxon>
        <taxon>Vombatus</taxon>
    </lineage>
</organism>
<dbReference type="CTD" id="140683"/>
<dbReference type="AlphaFoldDB" id="A0A4X2L7E7"/>
<accession>A0A4X2L7E7</accession>
<dbReference type="Pfam" id="PF01273">
    <property type="entry name" value="LBP_BPI_CETP"/>
    <property type="match status" value="1"/>
</dbReference>
<dbReference type="GO" id="GO:0070062">
    <property type="term" value="C:extracellular exosome"/>
    <property type="evidence" value="ECO:0007669"/>
    <property type="project" value="TreeGrafter"/>
</dbReference>
<comment type="similarity">
    <text evidence="2">Belongs to the BPI/LBP/Plunc superfamily. Plunc family.</text>
</comment>
<name>A0A4X2L7E7_VOMUR</name>
<feature type="chain" id="PRO_5021212765" description="Lipid-binding serum glycoprotein N-terminal domain-containing protein" evidence="6">
    <location>
        <begin position="21"/>
        <end position="249"/>
    </location>
</feature>
<dbReference type="Ensembl" id="ENSVURT00010020480.1">
    <property type="protein sequence ID" value="ENSVURP00010018021.1"/>
    <property type="gene ID" value="ENSVURG00010013774.1"/>
</dbReference>
<dbReference type="PANTHER" id="PTHR47145:SF1">
    <property type="entry name" value="BPI FOLD-CONTAINING FAMILY A MEMBER 2"/>
    <property type="match status" value="1"/>
</dbReference>
<dbReference type="GO" id="GO:0001530">
    <property type="term" value="F:lipopolysaccharide binding"/>
    <property type="evidence" value="ECO:0007669"/>
    <property type="project" value="TreeGrafter"/>
</dbReference>
<reference evidence="8" key="2">
    <citation type="submission" date="2025-08" db="UniProtKB">
        <authorList>
            <consortium name="Ensembl"/>
        </authorList>
    </citation>
    <scope>IDENTIFICATION</scope>
</reference>
<evidence type="ECO:0000256" key="6">
    <source>
        <dbReference type="SAM" id="SignalP"/>
    </source>
</evidence>
<keyword evidence="3" id="KW-0964">Secreted</keyword>
<proteinExistence type="inferred from homology"/>
<evidence type="ECO:0000313" key="9">
    <source>
        <dbReference type="Proteomes" id="UP000314987"/>
    </source>
</evidence>
<dbReference type="GO" id="GO:0030141">
    <property type="term" value="C:secretory granule"/>
    <property type="evidence" value="ECO:0007669"/>
    <property type="project" value="TreeGrafter"/>
</dbReference>
<feature type="domain" description="Lipid-binding serum glycoprotein N-terminal" evidence="7">
    <location>
        <begin position="65"/>
        <end position="221"/>
    </location>
</feature>
<dbReference type="Proteomes" id="UP000314987">
    <property type="component" value="Unassembled WGS sequence"/>
</dbReference>
<dbReference type="PANTHER" id="PTHR47145">
    <property type="entry name" value="BPI FOLD-CONTAINING FAMILY A MEMBER 2"/>
    <property type="match status" value="1"/>
</dbReference>
<evidence type="ECO:0000256" key="1">
    <source>
        <dbReference type="ARBA" id="ARBA00004613"/>
    </source>
</evidence>
<comment type="subcellular location">
    <subcellularLocation>
        <location evidence="1">Secreted</location>
    </subcellularLocation>
</comment>
<dbReference type="SUPFAM" id="SSF55394">
    <property type="entry name" value="Bactericidal permeability-increasing protein, BPI"/>
    <property type="match status" value="1"/>
</dbReference>
<dbReference type="RefSeq" id="XP_027723654.1">
    <property type="nucleotide sequence ID" value="XM_027867853.1"/>
</dbReference>
<keyword evidence="5" id="KW-1015">Disulfide bond</keyword>
<dbReference type="OMA" id="CPLIHLL"/>
<reference evidence="9" key="1">
    <citation type="submission" date="2018-12" db="EMBL/GenBank/DDBJ databases">
        <authorList>
            <person name="Yazar S."/>
        </authorList>
    </citation>
    <scope>NUCLEOTIDE SEQUENCE [LARGE SCALE GENOMIC DNA]</scope>
</reference>
<protein>
    <recommendedName>
        <fullName evidence="7">Lipid-binding serum glycoprotein N-terminal domain-containing protein</fullName>
    </recommendedName>
</protein>